<evidence type="ECO:0000256" key="1">
    <source>
        <dbReference type="ARBA" id="ARBA00023015"/>
    </source>
</evidence>
<sequence>MPSLAESISLISGDRPDHLTLQEQVYQRIRLDIMTGKFIPGKSVTIRGLAETLGTSPMPVREALRRLVAERALQLLPNRRVSVPAMTIEKYSELTAARVALEPLAAERALPHMDDAMVAKLTRLDAEVDEGIRLGDVELYLSKNLEFHFTMYRCGESQVIMPMIESLWLQMVPFLYLAMKRKGLGAIVDQHQEALSAIRNRDAAALAQSIRLDILDGVNRMPESEFVEES</sequence>
<dbReference type="PROSITE" id="PS50949">
    <property type="entry name" value="HTH_GNTR"/>
    <property type="match status" value="1"/>
</dbReference>
<organism evidence="5 6">
    <name type="scientific">Aestuariispira insulae</name>
    <dbReference type="NCBI Taxonomy" id="1461337"/>
    <lineage>
        <taxon>Bacteria</taxon>
        <taxon>Pseudomonadati</taxon>
        <taxon>Pseudomonadota</taxon>
        <taxon>Alphaproteobacteria</taxon>
        <taxon>Rhodospirillales</taxon>
        <taxon>Kiloniellaceae</taxon>
        <taxon>Aestuariispira</taxon>
    </lineage>
</organism>
<dbReference type="InterPro" id="IPR036390">
    <property type="entry name" value="WH_DNA-bd_sf"/>
</dbReference>
<name>A0A3D9HVU3_9PROT</name>
<evidence type="ECO:0000313" key="6">
    <source>
        <dbReference type="Proteomes" id="UP000256845"/>
    </source>
</evidence>
<dbReference type="Proteomes" id="UP000256845">
    <property type="component" value="Unassembled WGS sequence"/>
</dbReference>
<dbReference type="SUPFAM" id="SSF46785">
    <property type="entry name" value="Winged helix' DNA-binding domain"/>
    <property type="match status" value="1"/>
</dbReference>
<accession>A0A3D9HVU3</accession>
<feature type="domain" description="HTH gntR-type" evidence="4">
    <location>
        <begin position="19"/>
        <end position="86"/>
    </location>
</feature>
<dbReference type="SMART" id="SM00345">
    <property type="entry name" value="HTH_GNTR"/>
    <property type="match status" value="1"/>
</dbReference>
<protein>
    <submittedName>
        <fullName evidence="5">GntR family transcriptional regulator</fullName>
    </submittedName>
</protein>
<reference evidence="5 6" key="1">
    <citation type="submission" date="2018-07" db="EMBL/GenBank/DDBJ databases">
        <title>Genomic Encyclopedia of Type Strains, Phase III (KMG-III): the genomes of soil and plant-associated and newly described type strains.</title>
        <authorList>
            <person name="Whitman W."/>
        </authorList>
    </citation>
    <scope>NUCLEOTIDE SEQUENCE [LARGE SCALE GENOMIC DNA]</scope>
    <source>
        <strain evidence="5 6">CECT 8488</strain>
    </source>
</reference>
<dbReference type="PANTHER" id="PTHR43537:SF39">
    <property type="entry name" value="HTH-TYPE TRANSCRIPTIONAL REGULATOR MCBR"/>
    <property type="match status" value="1"/>
</dbReference>
<dbReference type="AlphaFoldDB" id="A0A3D9HVU3"/>
<proteinExistence type="predicted"/>
<dbReference type="InterPro" id="IPR008920">
    <property type="entry name" value="TF_FadR/GntR_C"/>
</dbReference>
<dbReference type="SMART" id="SM00895">
    <property type="entry name" value="FCD"/>
    <property type="match status" value="1"/>
</dbReference>
<dbReference type="EMBL" id="QRDW01000001">
    <property type="protein sequence ID" value="RED53633.1"/>
    <property type="molecule type" value="Genomic_DNA"/>
</dbReference>
<dbReference type="Gene3D" id="1.20.120.530">
    <property type="entry name" value="GntR ligand-binding domain-like"/>
    <property type="match status" value="1"/>
</dbReference>
<dbReference type="GO" id="GO:0003677">
    <property type="term" value="F:DNA binding"/>
    <property type="evidence" value="ECO:0007669"/>
    <property type="project" value="UniProtKB-KW"/>
</dbReference>
<evidence type="ECO:0000256" key="3">
    <source>
        <dbReference type="ARBA" id="ARBA00023163"/>
    </source>
</evidence>
<dbReference type="InterPro" id="IPR000524">
    <property type="entry name" value="Tscrpt_reg_HTH_GntR"/>
</dbReference>
<dbReference type="InterPro" id="IPR011711">
    <property type="entry name" value="GntR_C"/>
</dbReference>
<dbReference type="PANTHER" id="PTHR43537">
    <property type="entry name" value="TRANSCRIPTIONAL REGULATOR, GNTR FAMILY"/>
    <property type="match status" value="1"/>
</dbReference>
<keyword evidence="2" id="KW-0238">DNA-binding</keyword>
<dbReference type="Pfam" id="PF00392">
    <property type="entry name" value="GntR"/>
    <property type="match status" value="1"/>
</dbReference>
<keyword evidence="6" id="KW-1185">Reference proteome</keyword>
<dbReference type="Gene3D" id="1.10.10.10">
    <property type="entry name" value="Winged helix-like DNA-binding domain superfamily/Winged helix DNA-binding domain"/>
    <property type="match status" value="1"/>
</dbReference>
<keyword evidence="3" id="KW-0804">Transcription</keyword>
<evidence type="ECO:0000313" key="5">
    <source>
        <dbReference type="EMBL" id="RED53633.1"/>
    </source>
</evidence>
<dbReference type="Pfam" id="PF07729">
    <property type="entry name" value="FCD"/>
    <property type="match status" value="1"/>
</dbReference>
<dbReference type="InterPro" id="IPR036388">
    <property type="entry name" value="WH-like_DNA-bd_sf"/>
</dbReference>
<gene>
    <name evidence="5" type="ORF">DFP90_101424</name>
</gene>
<evidence type="ECO:0000259" key="4">
    <source>
        <dbReference type="PROSITE" id="PS50949"/>
    </source>
</evidence>
<dbReference type="GO" id="GO:0003700">
    <property type="term" value="F:DNA-binding transcription factor activity"/>
    <property type="evidence" value="ECO:0007669"/>
    <property type="project" value="InterPro"/>
</dbReference>
<dbReference type="SUPFAM" id="SSF48008">
    <property type="entry name" value="GntR ligand-binding domain-like"/>
    <property type="match status" value="1"/>
</dbReference>
<dbReference type="OrthoDB" id="9815654at2"/>
<comment type="caution">
    <text evidence="5">The sequence shown here is derived from an EMBL/GenBank/DDBJ whole genome shotgun (WGS) entry which is preliminary data.</text>
</comment>
<keyword evidence="1" id="KW-0805">Transcription regulation</keyword>
<dbReference type="RefSeq" id="WP_115934755.1">
    <property type="nucleotide sequence ID" value="NZ_QRDW01000001.1"/>
</dbReference>
<evidence type="ECO:0000256" key="2">
    <source>
        <dbReference type="ARBA" id="ARBA00023125"/>
    </source>
</evidence>